<accession>A0A1V9X469</accession>
<dbReference type="InterPro" id="IPR000504">
    <property type="entry name" value="RRM_dom"/>
</dbReference>
<dbReference type="STRING" id="418985.A0A1V9X469"/>
<dbReference type="Pfam" id="PF00076">
    <property type="entry name" value="RRM_1"/>
    <property type="match status" value="1"/>
</dbReference>
<evidence type="ECO:0000313" key="5">
    <source>
        <dbReference type="Proteomes" id="UP000192247"/>
    </source>
</evidence>
<dbReference type="InterPro" id="IPR012677">
    <property type="entry name" value="Nucleotide-bd_a/b_plait_sf"/>
</dbReference>
<dbReference type="FunCoup" id="A0A1V9X469">
    <property type="interactions" value="865"/>
</dbReference>
<sequence>MSAVKVFVGNIPWTVGRNELRNCFSNFGLVSSVRLAFDKSTGFHRGYGFVLFAHPSSASAAMRERVELEGNLLEVRHDTSMQNGRQGS</sequence>
<dbReference type="EMBL" id="MNPL01025677">
    <property type="protein sequence ID" value="OQR68171.1"/>
    <property type="molecule type" value="Genomic_DNA"/>
</dbReference>
<evidence type="ECO:0000256" key="1">
    <source>
        <dbReference type="ARBA" id="ARBA00022884"/>
    </source>
</evidence>
<evidence type="ECO:0000256" key="2">
    <source>
        <dbReference type="PROSITE-ProRule" id="PRU00176"/>
    </source>
</evidence>
<protein>
    <submittedName>
        <fullName evidence="4">RNA binding protein-like</fullName>
    </submittedName>
</protein>
<dbReference type="AlphaFoldDB" id="A0A1V9X469"/>
<evidence type="ECO:0000259" key="3">
    <source>
        <dbReference type="PROSITE" id="PS50102"/>
    </source>
</evidence>
<dbReference type="InterPro" id="IPR052462">
    <property type="entry name" value="SLIRP/GR-RBP-like"/>
</dbReference>
<dbReference type="GO" id="GO:0003723">
    <property type="term" value="F:RNA binding"/>
    <property type="evidence" value="ECO:0007669"/>
    <property type="project" value="UniProtKB-UniRule"/>
</dbReference>
<dbReference type="PROSITE" id="PS50102">
    <property type="entry name" value="RRM"/>
    <property type="match status" value="1"/>
</dbReference>
<dbReference type="Gene3D" id="3.30.70.330">
    <property type="match status" value="1"/>
</dbReference>
<name>A0A1V9X469_9ACAR</name>
<keyword evidence="5" id="KW-1185">Reference proteome</keyword>
<evidence type="ECO:0000313" key="4">
    <source>
        <dbReference type="EMBL" id="OQR68171.1"/>
    </source>
</evidence>
<reference evidence="4 5" key="1">
    <citation type="journal article" date="2017" name="Gigascience">
        <title>Draft genome of the honey bee ectoparasitic mite, Tropilaelaps mercedesae, is shaped by the parasitic life history.</title>
        <authorList>
            <person name="Dong X."/>
            <person name="Armstrong S.D."/>
            <person name="Xia D."/>
            <person name="Makepeace B.L."/>
            <person name="Darby A.C."/>
            <person name="Kadowaki T."/>
        </authorList>
    </citation>
    <scope>NUCLEOTIDE SEQUENCE [LARGE SCALE GENOMIC DNA]</scope>
    <source>
        <strain evidence="4">Wuxi-XJTLU</strain>
    </source>
</reference>
<keyword evidence="1 2" id="KW-0694">RNA-binding</keyword>
<dbReference type="PANTHER" id="PTHR48027">
    <property type="entry name" value="HETEROGENEOUS NUCLEAR RIBONUCLEOPROTEIN 87F-RELATED"/>
    <property type="match status" value="1"/>
</dbReference>
<dbReference type="OrthoDB" id="439808at2759"/>
<dbReference type="InParanoid" id="A0A1V9X469"/>
<organism evidence="4 5">
    <name type="scientific">Tropilaelaps mercedesae</name>
    <dbReference type="NCBI Taxonomy" id="418985"/>
    <lineage>
        <taxon>Eukaryota</taxon>
        <taxon>Metazoa</taxon>
        <taxon>Ecdysozoa</taxon>
        <taxon>Arthropoda</taxon>
        <taxon>Chelicerata</taxon>
        <taxon>Arachnida</taxon>
        <taxon>Acari</taxon>
        <taxon>Parasitiformes</taxon>
        <taxon>Mesostigmata</taxon>
        <taxon>Gamasina</taxon>
        <taxon>Dermanyssoidea</taxon>
        <taxon>Laelapidae</taxon>
        <taxon>Tropilaelaps</taxon>
    </lineage>
</organism>
<comment type="caution">
    <text evidence="4">The sequence shown here is derived from an EMBL/GenBank/DDBJ whole genome shotgun (WGS) entry which is preliminary data.</text>
</comment>
<dbReference type="SMART" id="SM00360">
    <property type="entry name" value="RRM"/>
    <property type="match status" value="1"/>
</dbReference>
<dbReference type="SUPFAM" id="SSF54928">
    <property type="entry name" value="RNA-binding domain, RBD"/>
    <property type="match status" value="1"/>
</dbReference>
<dbReference type="Proteomes" id="UP000192247">
    <property type="component" value="Unassembled WGS sequence"/>
</dbReference>
<gene>
    <name evidence="4" type="ORF">BIW11_13080</name>
</gene>
<proteinExistence type="predicted"/>
<feature type="domain" description="RRM" evidence="3">
    <location>
        <begin position="4"/>
        <end position="88"/>
    </location>
</feature>
<dbReference type="InterPro" id="IPR035979">
    <property type="entry name" value="RBD_domain_sf"/>
</dbReference>